<dbReference type="Gene3D" id="2.10.25.10">
    <property type="entry name" value="Laminin"/>
    <property type="match status" value="2"/>
</dbReference>
<organism evidence="5 6">
    <name type="scientific">Cherax quadricarinatus</name>
    <name type="common">Australian red claw crayfish</name>
    <dbReference type="NCBI Taxonomy" id="27406"/>
    <lineage>
        <taxon>Eukaryota</taxon>
        <taxon>Metazoa</taxon>
        <taxon>Ecdysozoa</taxon>
        <taxon>Arthropoda</taxon>
        <taxon>Crustacea</taxon>
        <taxon>Multicrustacea</taxon>
        <taxon>Malacostraca</taxon>
        <taxon>Eumalacostraca</taxon>
        <taxon>Eucarida</taxon>
        <taxon>Decapoda</taxon>
        <taxon>Pleocyemata</taxon>
        <taxon>Astacidea</taxon>
        <taxon>Parastacoidea</taxon>
        <taxon>Parastacidae</taxon>
        <taxon>Cherax</taxon>
    </lineage>
</organism>
<reference evidence="5 6" key="1">
    <citation type="journal article" date="2024" name="BMC Genomics">
        <title>Genome assembly of redclaw crayfish (Cherax quadricarinatus) provides insights into its immune adaptation and hypoxia tolerance.</title>
        <authorList>
            <person name="Liu Z."/>
            <person name="Zheng J."/>
            <person name="Li H."/>
            <person name="Fang K."/>
            <person name="Wang S."/>
            <person name="He J."/>
            <person name="Zhou D."/>
            <person name="Weng S."/>
            <person name="Chi M."/>
            <person name="Gu Z."/>
            <person name="He J."/>
            <person name="Li F."/>
            <person name="Wang M."/>
        </authorList>
    </citation>
    <scope>NUCLEOTIDE SEQUENCE [LARGE SCALE GENOMIC DNA]</scope>
    <source>
        <strain evidence="5">ZL_2023a</strain>
    </source>
</reference>
<dbReference type="PROSITE" id="PS50026">
    <property type="entry name" value="EGF_3"/>
    <property type="match status" value="1"/>
</dbReference>
<dbReference type="PROSITE" id="PS01186">
    <property type="entry name" value="EGF_2"/>
    <property type="match status" value="1"/>
</dbReference>
<dbReference type="InterPro" id="IPR000742">
    <property type="entry name" value="EGF"/>
</dbReference>
<dbReference type="InterPro" id="IPR050969">
    <property type="entry name" value="Dev_Signal_Modulators"/>
</dbReference>
<accession>A0AAW0YEG8</accession>
<dbReference type="AlphaFoldDB" id="A0AAW0YEG8"/>
<name>A0AAW0YEG8_CHEQU</name>
<proteinExistence type="predicted"/>
<keyword evidence="1" id="KW-0732">Signal</keyword>
<evidence type="ECO:0000256" key="1">
    <source>
        <dbReference type="ARBA" id="ARBA00022729"/>
    </source>
</evidence>
<feature type="domain" description="EGF-like" evidence="4">
    <location>
        <begin position="58"/>
        <end position="90"/>
    </location>
</feature>
<dbReference type="SUPFAM" id="SSF57196">
    <property type="entry name" value="EGF/Laminin"/>
    <property type="match status" value="1"/>
</dbReference>
<keyword evidence="2 3" id="KW-1015">Disulfide bond</keyword>
<dbReference type="Pfam" id="PF00008">
    <property type="entry name" value="EGF"/>
    <property type="match status" value="2"/>
</dbReference>
<dbReference type="GO" id="GO:0005576">
    <property type="term" value="C:extracellular region"/>
    <property type="evidence" value="ECO:0007669"/>
    <property type="project" value="TreeGrafter"/>
</dbReference>
<evidence type="ECO:0000259" key="4">
    <source>
        <dbReference type="PROSITE" id="PS50026"/>
    </source>
</evidence>
<protein>
    <recommendedName>
        <fullName evidence="4">EGF-like domain-containing protein</fullName>
    </recommendedName>
</protein>
<dbReference type="Proteomes" id="UP001445076">
    <property type="component" value="Unassembled WGS sequence"/>
</dbReference>
<comment type="caution">
    <text evidence="5">The sequence shown here is derived from an EMBL/GenBank/DDBJ whole genome shotgun (WGS) entry which is preliminary data.</text>
</comment>
<feature type="disulfide bond" evidence="3">
    <location>
        <begin position="80"/>
        <end position="89"/>
    </location>
</feature>
<dbReference type="PANTHER" id="PTHR14949:SF56">
    <property type="entry name" value="EGF-LIKE-DOMAIN, MULTIPLE 7"/>
    <property type="match status" value="1"/>
</dbReference>
<evidence type="ECO:0000313" key="5">
    <source>
        <dbReference type="EMBL" id="KAK8750214.1"/>
    </source>
</evidence>
<dbReference type="GO" id="GO:0009986">
    <property type="term" value="C:cell surface"/>
    <property type="evidence" value="ECO:0007669"/>
    <property type="project" value="TreeGrafter"/>
</dbReference>
<dbReference type="EMBL" id="JARKIK010000008">
    <property type="protein sequence ID" value="KAK8750214.1"/>
    <property type="molecule type" value="Genomic_DNA"/>
</dbReference>
<feature type="non-terminal residue" evidence="5">
    <location>
        <position position="112"/>
    </location>
</feature>
<dbReference type="FunFam" id="2.10.25.10:FF:000020">
    <property type="entry name" value="Latent-transforming growth factor beta-binding protein 1"/>
    <property type="match status" value="1"/>
</dbReference>
<evidence type="ECO:0000256" key="3">
    <source>
        <dbReference type="PROSITE-ProRule" id="PRU00076"/>
    </source>
</evidence>
<dbReference type="GO" id="GO:0005102">
    <property type="term" value="F:signaling receptor binding"/>
    <property type="evidence" value="ECO:0007669"/>
    <property type="project" value="TreeGrafter"/>
</dbReference>
<keyword evidence="6" id="KW-1185">Reference proteome</keyword>
<dbReference type="PANTHER" id="PTHR14949">
    <property type="entry name" value="EGF-LIKE-DOMAIN, MULTIPLE 7, 8"/>
    <property type="match status" value="1"/>
</dbReference>
<evidence type="ECO:0000256" key="2">
    <source>
        <dbReference type="ARBA" id="ARBA00023157"/>
    </source>
</evidence>
<evidence type="ECO:0000313" key="6">
    <source>
        <dbReference type="Proteomes" id="UP001445076"/>
    </source>
</evidence>
<comment type="caution">
    <text evidence="3">Lacks conserved residue(s) required for the propagation of feature annotation.</text>
</comment>
<sequence length="112" mass="12142">MLLCDHDADQLTYLSQPWTPSLITCQPFCGKEGCHNGGQCVAPEQCQCVPGFSGDQCQHRECDPPCQNGGTCIENGHCDCPTGYWGPLCQLRRCTLPRQGLSHSSLGGTLSR</sequence>
<dbReference type="PROSITE" id="PS00022">
    <property type="entry name" value="EGF_1"/>
    <property type="match status" value="1"/>
</dbReference>
<keyword evidence="3" id="KW-0245">EGF-like domain</keyword>
<dbReference type="SMART" id="SM00181">
    <property type="entry name" value="EGF"/>
    <property type="match status" value="2"/>
</dbReference>
<gene>
    <name evidence="5" type="ORF">OTU49_015313</name>
</gene>
<feature type="disulfide bond" evidence="3">
    <location>
        <begin position="62"/>
        <end position="72"/>
    </location>
</feature>